<evidence type="ECO:0000256" key="1">
    <source>
        <dbReference type="SAM" id="MobiDB-lite"/>
    </source>
</evidence>
<dbReference type="Proteomes" id="UP001218188">
    <property type="component" value="Unassembled WGS sequence"/>
</dbReference>
<accession>A0AAD6SDN8</accession>
<evidence type="ECO:0000313" key="3">
    <source>
        <dbReference type="Proteomes" id="UP001218188"/>
    </source>
</evidence>
<comment type="caution">
    <text evidence="2">The sequence shown here is derived from an EMBL/GenBank/DDBJ whole genome shotgun (WGS) entry which is preliminary data.</text>
</comment>
<organism evidence="2 3">
    <name type="scientific">Mycena alexandri</name>
    <dbReference type="NCBI Taxonomy" id="1745969"/>
    <lineage>
        <taxon>Eukaryota</taxon>
        <taxon>Fungi</taxon>
        <taxon>Dikarya</taxon>
        <taxon>Basidiomycota</taxon>
        <taxon>Agaricomycotina</taxon>
        <taxon>Agaricomycetes</taxon>
        <taxon>Agaricomycetidae</taxon>
        <taxon>Agaricales</taxon>
        <taxon>Marasmiineae</taxon>
        <taxon>Mycenaceae</taxon>
        <taxon>Mycena</taxon>
    </lineage>
</organism>
<name>A0AAD6SDN8_9AGAR</name>
<keyword evidence="3" id="KW-1185">Reference proteome</keyword>
<dbReference type="EMBL" id="JARJCM010000144">
    <property type="protein sequence ID" value="KAJ7026044.1"/>
    <property type="molecule type" value="Genomic_DNA"/>
</dbReference>
<evidence type="ECO:0000313" key="2">
    <source>
        <dbReference type="EMBL" id="KAJ7026044.1"/>
    </source>
</evidence>
<feature type="region of interest" description="Disordered" evidence="1">
    <location>
        <begin position="145"/>
        <end position="211"/>
    </location>
</feature>
<protein>
    <submittedName>
        <fullName evidence="2">Uncharacterized protein</fullName>
    </submittedName>
</protein>
<feature type="region of interest" description="Disordered" evidence="1">
    <location>
        <begin position="112"/>
        <end position="132"/>
    </location>
</feature>
<sequence>MPASGGSGQFLRAAPIFGALGIVGRTAGTTAAPTMVGMTQELWKRPTRNKRCLNQLTLTSYPPSPHPNGSQTRDGADNAIAVARTSRGPAARHRGPDAGGNHYARRLQAVEPTHADDPPRVRSPTPSGQSAVPFSALVAGSAATFQAPPPSQLSEAEPLDPAAYPPLPPAGEVVMADASDTAEAKRKVSRGDKSRIPLPNSAGSPTPPQAHLHDSISLLPIELEGSRGVRVAWRVYAVVSTNNPAHVRLQRLAFRETRVVVPYSFRGIVRADMSCGVCRSIDHPGALCPFPLIHGMDGAVGGNSCDRPSGPSLPRHAHRLAPHSGISSSPTTRRTVRALPLFPGCANSPAFAACTYASPACCNAQRAAHPHLPTVLAPTLVVPTPVFARTFSPVFRRNNSLVQTLIIQTAAPPLFFAVPSPASRARYRTECWLEQCLFRDVLCPSFRKSRARSSRPTLTGLRKVIADQITLSIEAYADRSKIQRRGYLHEAVKLDRSRSVYEKCP</sequence>
<gene>
    <name evidence="2" type="ORF">C8F04DRAFT_1190858</name>
</gene>
<reference evidence="2" key="1">
    <citation type="submission" date="2023-03" db="EMBL/GenBank/DDBJ databases">
        <title>Massive genome expansion in bonnet fungi (Mycena s.s.) driven by repeated elements and novel gene families across ecological guilds.</title>
        <authorList>
            <consortium name="Lawrence Berkeley National Laboratory"/>
            <person name="Harder C.B."/>
            <person name="Miyauchi S."/>
            <person name="Viragh M."/>
            <person name="Kuo A."/>
            <person name="Thoen E."/>
            <person name="Andreopoulos B."/>
            <person name="Lu D."/>
            <person name="Skrede I."/>
            <person name="Drula E."/>
            <person name="Henrissat B."/>
            <person name="Morin E."/>
            <person name="Kohler A."/>
            <person name="Barry K."/>
            <person name="LaButti K."/>
            <person name="Morin E."/>
            <person name="Salamov A."/>
            <person name="Lipzen A."/>
            <person name="Mereny Z."/>
            <person name="Hegedus B."/>
            <person name="Baldrian P."/>
            <person name="Stursova M."/>
            <person name="Weitz H."/>
            <person name="Taylor A."/>
            <person name="Grigoriev I.V."/>
            <person name="Nagy L.G."/>
            <person name="Martin F."/>
            <person name="Kauserud H."/>
        </authorList>
    </citation>
    <scope>NUCLEOTIDE SEQUENCE</scope>
    <source>
        <strain evidence="2">CBHHK200</strain>
    </source>
</reference>
<proteinExistence type="predicted"/>
<feature type="compositionally biased region" description="Basic and acidic residues" evidence="1">
    <location>
        <begin position="182"/>
        <end position="195"/>
    </location>
</feature>
<dbReference type="AlphaFoldDB" id="A0AAD6SDN8"/>